<dbReference type="InterPro" id="IPR050739">
    <property type="entry name" value="MFP"/>
</dbReference>
<evidence type="ECO:0000256" key="1">
    <source>
        <dbReference type="ARBA" id="ARBA00004377"/>
    </source>
</evidence>
<dbReference type="Gene3D" id="2.40.30.170">
    <property type="match status" value="1"/>
</dbReference>
<dbReference type="PRINTS" id="PR01490">
    <property type="entry name" value="RTXTOXIND"/>
</dbReference>
<keyword evidence="4" id="KW-1003">Cell membrane</keyword>
<dbReference type="PANTHER" id="PTHR30386:SF27">
    <property type="entry name" value="MEMBRANE FUSION PROTEIN (MFP) FAMILY PROTEIN"/>
    <property type="match status" value="1"/>
</dbReference>
<dbReference type="AlphaFoldDB" id="A0A1J5RHY7"/>
<comment type="subcellular location">
    <subcellularLocation>
        <location evidence="1">Cell inner membrane</location>
        <topology evidence="1">Single-pass membrane protein</topology>
    </subcellularLocation>
</comment>
<keyword evidence="8 10" id="KW-0472">Membrane</keyword>
<dbReference type="InterPro" id="IPR010129">
    <property type="entry name" value="T1SS_HlyD"/>
</dbReference>
<comment type="similarity">
    <text evidence="2">Belongs to the membrane fusion protein (MFP) (TC 8.A.1) family.</text>
</comment>
<gene>
    <name evidence="12" type="primary">hlyD_3</name>
    <name evidence="12" type="ORF">GALL_289100</name>
</gene>
<evidence type="ECO:0000256" key="2">
    <source>
        <dbReference type="ARBA" id="ARBA00009477"/>
    </source>
</evidence>
<dbReference type="EMBL" id="MLJW01000339">
    <property type="protein sequence ID" value="OIQ89211.1"/>
    <property type="molecule type" value="Genomic_DNA"/>
</dbReference>
<evidence type="ECO:0000256" key="6">
    <source>
        <dbReference type="ARBA" id="ARBA00022692"/>
    </source>
</evidence>
<dbReference type="NCBIfam" id="TIGR01843">
    <property type="entry name" value="type_I_hlyD"/>
    <property type="match status" value="1"/>
</dbReference>
<feature type="transmembrane region" description="Helical" evidence="10">
    <location>
        <begin position="26"/>
        <end position="44"/>
    </location>
</feature>
<feature type="domain" description="AprE-like beta-barrel" evidence="11">
    <location>
        <begin position="322"/>
        <end position="376"/>
    </location>
</feature>
<evidence type="ECO:0000313" key="12">
    <source>
        <dbReference type="EMBL" id="OIQ89211.1"/>
    </source>
</evidence>
<sequence>MGTDARDFLPGLLAIQRTPPHPAARWVLWVFLALFASLLGWAAFGTLDIVAVAEGKLVPSTYLKIVQPAEAGIVQQILVKEGQAVAAGQVLVRMDAAMSEADRKSVLAEYQARQLALRRIDAELSGGILQREVGDPPALFAQAMAQYDADRLNLASQTEQMRAAVERAQHELAVAEQVRAKLEEALPHYRRQEAAYAELGKDGFAGPIMVSDKARERQEKERELQGQTAAIRASQAALAEARQRLAQVRSDAHQRLQAERSAAMTDIAKLGEELTKQIHRADLMELRAPQAGVVKDLATHTPGTVVQPGAILMSLVPSGEPLTAEVWVSNQDIGFVRRGQMVRLKLATYPFQKYGMVDGVLAQISADAQEPQQGGAQAGGSASNRRTAPEDGGLVYRALVHLRAQHLARDGGALTLAPGMRVTAEINLGDRTVLEYLLSPVRKAFFEAGRER</sequence>
<dbReference type="Pfam" id="PF26002">
    <property type="entry name" value="Beta-barrel_AprE"/>
    <property type="match status" value="1"/>
</dbReference>
<keyword evidence="7 10" id="KW-1133">Transmembrane helix</keyword>
<dbReference type="PANTHER" id="PTHR30386">
    <property type="entry name" value="MEMBRANE FUSION SUBUNIT OF EMRAB-TOLC MULTIDRUG EFFLUX PUMP"/>
    <property type="match status" value="1"/>
</dbReference>
<accession>A0A1J5RHY7</accession>
<keyword evidence="5" id="KW-0997">Cell inner membrane</keyword>
<proteinExistence type="inferred from homology"/>
<dbReference type="PROSITE" id="PS00543">
    <property type="entry name" value="HLYD_FAMILY"/>
    <property type="match status" value="1"/>
</dbReference>
<evidence type="ECO:0000256" key="3">
    <source>
        <dbReference type="ARBA" id="ARBA00022448"/>
    </source>
</evidence>
<protein>
    <submittedName>
        <fullName evidence="12">Hemolysin secretion protein D, plasmid</fullName>
    </submittedName>
</protein>
<dbReference type="InterPro" id="IPR058982">
    <property type="entry name" value="Beta-barrel_AprE"/>
</dbReference>
<keyword evidence="3" id="KW-0813">Transport</keyword>
<keyword evidence="9" id="KW-0175">Coiled coil</keyword>
<evidence type="ECO:0000256" key="9">
    <source>
        <dbReference type="SAM" id="Coils"/>
    </source>
</evidence>
<feature type="coiled-coil region" evidence="9">
    <location>
        <begin position="231"/>
        <end position="273"/>
    </location>
</feature>
<evidence type="ECO:0000256" key="7">
    <source>
        <dbReference type="ARBA" id="ARBA00022989"/>
    </source>
</evidence>
<comment type="caution">
    <text evidence="12">The sequence shown here is derived from an EMBL/GenBank/DDBJ whole genome shotgun (WGS) entry which is preliminary data.</text>
</comment>
<keyword evidence="6 10" id="KW-0812">Transmembrane</keyword>
<dbReference type="GO" id="GO:0009306">
    <property type="term" value="P:protein secretion"/>
    <property type="evidence" value="ECO:0007669"/>
    <property type="project" value="InterPro"/>
</dbReference>
<evidence type="ECO:0000256" key="5">
    <source>
        <dbReference type="ARBA" id="ARBA00022519"/>
    </source>
</evidence>
<reference evidence="12" key="1">
    <citation type="submission" date="2016-10" db="EMBL/GenBank/DDBJ databases">
        <title>Sequence of Gallionella enrichment culture.</title>
        <authorList>
            <person name="Poehlein A."/>
            <person name="Muehling M."/>
            <person name="Daniel R."/>
        </authorList>
    </citation>
    <scope>NUCLEOTIDE SEQUENCE</scope>
</reference>
<evidence type="ECO:0000256" key="10">
    <source>
        <dbReference type="SAM" id="Phobius"/>
    </source>
</evidence>
<name>A0A1J5RHY7_9ZZZZ</name>
<evidence type="ECO:0000256" key="4">
    <source>
        <dbReference type="ARBA" id="ARBA00022475"/>
    </source>
</evidence>
<evidence type="ECO:0000259" key="11">
    <source>
        <dbReference type="Pfam" id="PF26002"/>
    </source>
</evidence>
<evidence type="ECO:0000256" key="8">
    <source>
        <dbReference type="ARBA" id="ARBA00023136"/>
    </source>
</evidence>
<dbReference type="Gene3D" id="2.40.50.100">
    <property type="match status" value="1"/>
</dbReference>
<feature type="coiled-coil region" evidence="9">
    <location>
        <begin position="158"/>
        <end position="192"/>
    </location>
</feature>
<dbReference type="GO" id="GO:0005886">
    <property type="term" value="C:plasma membrane"/>
    <property type="evidence" value="ECO:0007669"/>
    <property type="project" value="UniProtKB-SubCell"/>
</dbReference>
<dbReference type="InterPro" id="IPR006144">
    <property type="entry name" value="Secretion_HlyD_CS"/>
</dbReference>
<dbReference type="SUPFAM" id="SSF111369">
    <property type="entry name" value="HlyD-like secretion proteins"/>
    <property type="match status" value="1"/>
</dbReference>
<organism evidence="12">
    <name type="scientific">mine drainage metagenome</name>
    <dbReference type="NCBI Taxonomy" id="410659"/>
    <lineage>
        <taxon>unclassified sequences</taxon>
        <taxon>metagenomes</taxon>
        <taxon>ecological metagenomes</taxon>
    </lineage>
</organism>